<feature type="domain" description="Polymerase beta nucleotidyltransferase" evidence="2">
    <location>
        <begin position="34"/>
        <end position="62"/>
    </location>
</feature>
<feature type="region of interest" description="Disordered" evidence="1">
    <location>
        <begin position="46"/>
        <end position="71"/>
    </location>
</feature>
<protein>
    <submittedName>
        <fullName evidence="3">Nucleotidyltransferase domain-containing protein</fullName>
    </submittedName>
</protein>
<evidence type="ECO:0000313" key="4">
    <source>
        <dbReference type="Proteomes" id="UP001596422"/>
    </source>
</evidence>
<proteinExistence type="predicted"/>
<dbReference type="Proteomes" id="UP001596422">
    <property type="component" value="Unassembled WGS sequence"/>
</dbReference>
<comment type="caution">
    <text evidence="3">The sequence shown here is derived from an EMBL/GenBank/DDBJ whole genome shotgun (WGS) entry which is preliminary data.</text>
</comment>
<accession>A0ABW1ZV31</accession>
<gene>
    <name evidence="3" type="ORF">ACFQDL_02385</name>
</gene>
<evidence type="ECO:0000313" key="3">
    <source>
        <dbReference type="EMBL" id="MFC6669087.1"/>
    </source>
</evidence>
<keyword evidence="4" id="KW-1185">Reference proteome</keyword>
<name>A0ABW1ZV31_9GAMM</name>
<dbReference type="InterPro" id="IPR043519">
    <property type="entry name" value="NT_sf"/>
</dbReference>
<dbReference type="SUPFAM" id="SSF81301">
    <property type="entry name" value="Nucleotidyltransferase"/>
    <property type="match status" value="1"/>
</dbReference>
<reference evidence="4" key="1">
    <citation type="journal article" date="2019" name="Int. J. Syst. Evol. Microbiol.">
        <title>The Global Catalogue of Microorganisms (GCM) 10K type strain sequencing project: providing services to taxonomists for standard genome sequencing and annotation.</title>
        <authorList>
            <consortium name="The Broad Institute Genomics Platform"/>
            <consortium name="The Broad Institute Genome Sequencing Center for Infectious Disease"/>
            <person name="Wu L."/>
            <person name="Ma J."/>
        </authorList>
    </citation>
    <scope>NUCLEOTIDE SEQUENCE [LARGE SCALE GENOMIC DNA]</scope>
    <source>
        <strain evidence="4">NBRC 111756</strain>
    </source>
</reference>
<dbReference type="RefSeq" id="WP_379907632.1">
    <property type="nucleotide sequence ID" value="NZ_JBHSWE010000001.1"/>
</dbReference>
<organism evidence="3 4">
    <name type="scientific">Marinobacterium aestuariivivens</name>
    <dbReference type="NCBI Taxonomy" id="1698799"/>
    <lineage>
        <taxon>Bacteria</taxon>
        <taxon>Pseudomonadati</taxon>
        <taxon>Pseudomonadota</taxon>
        <taxon>Gammaproteobacteria</taxon>
        <taxon>Oceanospirillales</taxon>
        <taxon>Oceanospirillaceae</taxon>
        <taxon>Marinobacterium</taxon>
    </lineage>
</organism>
<sequence length="71" mass="7356">MMNTSGIDGSSGGKSIDELIASVRKCCQSGIGRLRLAILFGSCSTGSARSHSDIDVAVQSDSPSRQARGRI</sequence>
<dbReference type="Gene3D" id="3.30.460.10">
    <property type="entry name" value="Beta Polymerase, domain 2"/>
    <property type="match status" value="1"/>
</dbReference>
<dbReference type="CDD" id="cd05403">
    <property type="entry name" value="NT_KNTase_like"/>
    <property type="match status" value="1"/>
</dbReference>
<dbReference type="Pfam" id="PF18765">
    <property type="entry name" value="Polbeta"/>
    <property type="match status" value="1"/>
</dbReference>
<dbReference type="InterPro" id="IPR041633">
    <property type="entry name" value="Polbeta"/>
</dbReference>
<evidence type="ECO:0000256" key="1">
    <source>
        <dbReference type="SAM" id="MobiDB-lite"/>
    </source>
</evidence>
<dbReference type="EMBL" id="JBHSWE010000001">
    <property type="protein sequence ID" value="MFC6669087.1"/>
    <property type="molecule type" value="Genomic_DNA"/>
</dbReference>
<evidence type="ECO:0000259" key="2">
    <source>
        <dbReference type="Pfam" id="PF18765"/>
    </source>
</evidence>